<dbReference type="InterPro" id="IPR010987">
    <property type="entry name" value="Glutathione-S-Trfase_C-like"/>
</dbReference>
<dbReference type="InterPro" id="IPR036249">
    <property type="entry name" value="Thioredoxin-like_sf"/>
</dbReference>
<dbReference type="EMBL" id="LXQD01000196">
    <property type="protein sequence ID" value="RCJ32908.1"/>
    <property type="molecule type" value="Genomic_DNA"/>
</dbReference>
<dbReference type="PANTHER" id="PTHR32419:SF6">
    <property type="entry name" value="GLUTATHIONE S-TRANSFERASE OMEGA-LIKE 1-RELATED"/>
    <property type="match status" value="1"/>
</dbReference>
<dbReference type="InterPro" id="IPR036282">
    <property type="entry name" value="Glutathione-S-Trfase_C_sf"/>
</dbReference>
<dbReference type="Gene3D" id="3.40.30.10">
    <property type="entry name" value="Glutaredoxin"/>
    <property type="match status" value="1"/>
</dbReference>
<dbReference type="InterPro" id="IPR004045">
    <property type="entry name" value="Glutathione_S-Trfase_N"/>
</dbReference>
<dbReference type="AlphaFoldDB" id="A0A367R8T4"/>
<feature type="domain" description="GST C-terminal" evidence="4">
    <location>
        <begin position="190"/>
        <end position="314"/>
    </location>
</feature>
<dbReference type="PANTHER" id="PTHR32419">
    <property type="entry name" value="GLUTATHIONYL-HYDROQUINONE REDUCTASE"/>
    <property type="match status" value="1"/>
</dbReference>
<name>A0A367R8T4_9NOSO</name>
<dbReference type="SFLD" id="SFLDG01206">
    <property type="entry name" value="Xi.1"/>
    <property type="match status" value="1"/>
</dbReference>
<feature type="active site" description="Proton donor/acceptor" evidence="1">
    <location>
        <position position="213"/>
    </location>
</feature>
<dbReference type="InterPro" id="IPR016639">
    <property type="entry name" value="GST_Omega/GSH"/>
</dbReference>
<dbReference type="PIRSF" id="PIRSF015753">
    <property type="entry name" value="GST"/>
    <property type="match status" value="1"/>
</dbReference>
<organism evidence="5 6">
    <name type="scientific">Nostoc minutum NIES-26</name>
    <dbReference type="NCBI Taxonomy" id="1844469"/>
    <lineage>
        <taxon>Bacteria</taxon>
        <taxon>Bacillati</taxon>
        <taxon>Cyanobacteriota</taxon>
        <taxon>Cyanophyceae</taxon>
        <taxon>Nostocales</taxon>
        <taxon>Nostocaceae</taxon>
        <taxon>Nostoc</taxon>
    </lineage>
</organism>
<evidence type="ECO:0000256" key="2">
    <source>
        <dbReference type="PIRSR" id="PIRSR015753-2"/>
    </source>
</evidence>
<feature type="binding site" evidence="2">
    <location>
        <begin position="165"/>
        <end position="166"/>
    </location>
    <ligand>
        <name>glutathione</name>
        <dbReference type="ChEBI" id="CHEBI:57925"/>
    </ligand>
</feature>
<gene>
    <name evidence="5" type="ORF">A6770_18465</name>
</gene>
<dbReference type="Gene3D" id="1.20.1050.10">
    <property type="match status" value="1"/>
</dbReference>
<feature type="binding site" evidence="2">
    <location>
        <position position="121"/>
    </location>
    <ligand>
        <name>glutathione</name>
        <dbReference type="ChEBI" id="CHEBI:57925"/>
    </ligand>
</feature>
<dbReference type="GO" id="GO:0005737">
    <property type="term" value="C:cytoplasm"/>
    <property type="evidence" value="ECO:0007669"/>
    <property type="project" value="TreeGrafter"/>
</dbReference>
<feature type="site" description="Lowers pKa of active site Cys" evidence="3">
    <location>
        <position position="271"/>
    </location>
</feature>
<sequence>MINIRNFQKKIPLTQNKGNFLPPKLIIKLGKFVWTELWHLMMSRLAPRNQSGDYIRPSSQLRSFIGTEEGNPYQPAAGRYHLYVGLSCPWAHRTLIVRALKGLEAAISVSVVSPSAVSGGWVFNQPEEGCHTLAELYELSEPGYSGRCTVPVLWDKQTKTIVNNESAEIIVMLNSEFNEFAVNSTLNLYPEELKQKIDWWNEKIYTSVNNGVYRCGFAQSQEAYNQACNELFATLDEIDVVLETNRYLCGSNLTLADVRLFTTLFRFDIAYYGLFKCNRRRIRDYQNLGAYLRDLYQLKEVAATCDLESIKQDYYGNLFPLNPGGIIPIGPDMAYLLEPHDRNSISKGAVPQKSEIN</sequence>
<proteinExistence type="predicted"/>
<feature type="binding site" evidence="2">
    <location>
        <begin position="147"/>
        <end position="150"/>
    </location>
    <ligand>
        <name>glutathione</name>
        <dbReference type="ChEBI" id="CHEBI:57925"/>
    </ligand>
</feature>
<dbReference type="SFLD" id="SFLDG01148">
    <property type="entry name" value="Xi_(cytGST)"/>
    <property type="match status" value="1"/>
</dbReference>
<evidence type="ECO:0000313" key="6">
    <source>
        <dbReference type="Proteomes" id="UP000252107"/>
    </source>
</evidence>
<dbReference type="SFLD" id="SFLDS00019">
    <property type="entry name" value="Glutathione_Transferase_(cytos"/>
    <property type="match status" value="1"/>
</dbReference>
<dbReference type="SUPFAM" id="SSF47616">
    <property type="entry name" value="GST C-terminal domain-like"/>
    <property type="match status" value="1"/>
</dbReference>
<dbReference type="Proteomes" id="UP000252107">
    <property type="component" value="Unassembled WGS sequence"/>
</dbReference>
<evidence type="ECO:0000256" key="3">
    <source>
        <dbReference type="PIRSR" id="PIRSR015753-3"/>
    </source>
</evidence>
<evidence type="ECO:0000256" key="1">
    <source>
        <dbReference type="PIRSR" id="PIRSR015753-1"/>
    </source>
</evidence>
<keyword evidence="6" id="KW-1185">Reference proteome</keyword>
<dbReference type="CDD" id="cd03190">
    <property type="entry name" value="GST_C_Omega_like"/>
    <property type="match status" value="1"/>
</dbReference>
<feature type="active site" description="Nucleophile" evidence="1">
    <location>
        <position position="88"/>
    </location>
</feature>
<dbReference type="Pfam" id="PF13410">
    <property type="entry name" value="GST_C_2"/>
    <property type="match status" value="1"/>
</dbReference>
<feature type="site" description="Lowers pKa of active site Cys" evidence="3">
    <location>
        <position position="314"/>
    </location>
</feature>
<dbReference type="SUPFAM" id="SSF52833">
    <property type="entry name" value="Thioredoxin-like"/>
    <property type="match status" value="1"/>
</dbReference>
<dbReference type="InterPro" id="IPR040079">
    <property type="entry name" value="Glutathione_S-Trfase"/>
</dbReference>
<dbReference type="GO" id="GO:0004364">
    <property type="term" value="F:glutathione transferase activity"/>
    <property type="evidence" value="ECO:0007669"/>
    <property type="project" value="InterPro"/>
</dbReference>
<evidence type="ECO:0000259" key="4">
    <source>
        <dbReference type="PROSITE" id="PS50405"/>
    </source>
</evidence>
<protein>
    <submittedName>
        <fullName evidence="5">Glutathione-dependent reductase</fullName>
    </submittedName>
</protein>
<accession>A0A367R8T4</accession>
<dbReference type="InterPro" id="IPR047047">
    <property type="entry name" value="GST_Omega-like_C"/>
</dbReference>
<comment type="caution">
    <text evidence="5">The sequence shown here is derived from an EMBL/GenBank/DDBJ whole genome shotgun (WGS) entry which is preliminary data.</text>
</comment>
<dbReference type="Pfam" id="PF13409">
    <property type="entry name" value="GST_N_2"/>
    <property type="match status" value="1"/>
</dbReference>
<dbReference type="PROSITE" id="PS50405">
    <property type="entry name" value="GST_CTER"/>
    <property type="match status" value="1"/>
</dbReference>
<evidence type="ECO:0000313" key="5">
    <source>
        <dbReference type="EMBL" id="RCJ32908.1"/>
    </source>
</evidence>
<reference evidence="5" key="1">
    <citation type="submission" date="2016-04" db="EMBL/GenBank/DDBJ databases">
        <authorList>
            <person name="Tabuchi Yagui T.R."/>
        </authorList>
    </citation>
    <scope>NUCLEOTIDE SEQUENCE [LARGE SCALE GENOMIC DNA]</scope>
    <source>
        <strain evidence="5">NIES-26</strain>
    </source>
</reference>